<protein>
    <submittedName>
        <fullName evidence="1">Uncharacterized protein</fullName>
    </submittedName>
</protein>
<evidence type="ECO:0000313" key="2">
    <source>
        <dbReference type="Proteomes" id="UP000828390"/>
    </source>
</evidence>
<dbReference type="EMBL" id="JAIWYP010000009">
    <property type="protein sequence ID" value="KAH3768444.1"/>
    <property type="molecule type" value="Genomic_DNA"/>
</dbReference>
<keyword evidence="2" id="KW-1185">Reference proteome</keyword>
<gene>
    <name evidence="1" type="ORF">DPMN_169656</name>
</gene>
<dbReference type="AlphaFoldDB" id="A0A9D4DV14"/>
<accession>A0A9D4DV14</accession>
<reference evidence="1" key="1">
    <citation type="journal article" date="2019" name="bioRxiv">
        <title>The Genome of the Zebra Mussel, Dreissena polymorpha: A Resource for Invasive Species Research.</title>
        <authorList>
            <person name="McCartney M.A."/>
            <person name="Auch B."/>
            <person name="Kono T."/>
            <person name="Mallez S."/>
            <person name="Zhang Y."/>
            <person name="Obille A."/>
            <person name="Becker A."/>
            <person name="Abrahante J.E."/>
            <person name="Garbe J."/>
            <person name="Badalamenti J.P."/>
            <person name="Herman A."/>
            <person name="Mangelson H."/>
            <person name="Liachko I."/>
            <person name="Sullivan S."/>
            <person name="Sone E.D."/>
            <person name="Koren S."/>
            <person name="Silverstein K.A.T."/>
            <person name="Beckman K.B."/>
            <person name="Gohl D.M."/>
        </authorList>
    </citation>
    <scope>NUCLEOTIDE SEQUENCE</scope>
    <source>
        <strain evidence="1">Duluth1</strain>
        <tissue evidence="1">Whole animal</tissue>
    </source>
</reference>
<proteinExistence type="predicted"/>
<reference evidence="1" key="2">
    <citation type="submission" date="2020-11" db="EMBL/GenBank/DDBJ databases">
        <authorList>
            <person name="McCartney M.A."/>
            <person name="Auch B."/>
            <person name="Kono T."/>
            <person name="Mallez S."/>
            <person name="Becker A."/>
            <person name="Gohl D.M."/>
            <person name="Silverstein K.A.T."/>
            <person name="Koren S."/>
            <person name="Bechman K.B."/>
            <person name="Herman A."/>
            <person name="Abrahante J.E."/>
            <person name="Garbe J."/>
        </authorList>
    </citation>
    <scope>NUCLEOTIDE SEQUENCE</scope>
    <source>
        <strain evidence="1">Duluth1</strain>
        <tissue evidence="1">Whole animal</tissue>
    </source>
</reference>
<name>A0A9D4DV14_DREPO</name>
<evidence type="ECO:0000313" key="1">
    <source>
        <dbReference type="EMBL" id="KAH3768444.1"/>
    </source>
</evidence>
<sequence length="60" mass="7165">MYIDNDETKENKHVMVDESIRTIDKNKELQGQEYFINAMFNEPTNYADRYIEEKKSGKTT</sequence>
<organism evidence="1 2">
    <name type="scientific">Dreissena polymorpha</name>
    <name type="common">Zebra mussel</name>
    <name type="synonym">Mytilus polymorpha</name>
    <dbReference type="NCBI Taxonomy" id="45954"/>
    <lineage>
        <taxon>Eukaryota</taxon>
        <taxon>Metazoa</taxon>
        <taxon>Spiralia</taxon>
        <taxon>Lophotrochozoa</taxon>
        <taxon>Mollusca</taxon>
        <taxon>Bivalvia</taxon>
        <taxon>Autobranchia</taxon>
        <taxon>Heteroconchia</taxon>
        <taxon>Euheterodonta</taxon>
        <taxon>Imparidentia</taxon>
        <taxon>Neoheterodontei</taxon>
        <taxon>Myida</taxon>
        <taxon>Dreissenoidea</taxon>
        <taxon>Dreissenidae</taxon>
        <taxon>Dreissena</taxon>
    </lineage>
</organism>
<comment type="caution">
    <text evidence="1">The sequence shown here is derived from an EMBL/GenBank/DDBJ whole genome shotgun (WGS) entry which is preliminary data.</text>
</comment>
<dbReference type="Proteomes" id="UP000828390">
    <property type="component" value="Unassembled WGS sequence"/>
</dbReference>